<dbReference type="AlphaFoldDB" id="E9RJA0"/>
<reference evidence="2" key="2">
    <citation type="submission" date="2011-02" db="EMBL/GenBank/DDBJ databases">
        <title>Genetic factors for stable replication of pLS32 in Bacillus subtilis.</title>
        <authorList>
            <person name="Itaya M."/>
        </authorList>
    </citation>
    <scope>NUCLEOTIDE SEQUENCE</scope>
    <source>
        <strain evidence="2">IAM 11631</strain>
        <plasmid evidence="2">pLS32</plasmid>
    </source>
</reference>
<organism evidence="2">
    <name type="scientific">Bacillus subtilis subsp. natto</name>
    <dbReference type="NCBI Taxonomy" id="86029"/>
    <lineage>
        <taxon>Bacteria</taxon>
        <taxon>Bacillati</taxon>
        <taxon>Bacillota</taxon>
        <taxon>Bacilli</taxon>
        <taxon>Bacillales</taxon>
        <taxon>Bacillaceae</taxon>
        <taxon>Bacillus</taxon>
    </lineage>
</organism>
<geneLocation type="plasmid" evidence="2">
    <name>pLS32</name>
</geneLocation>
<evidence type="ECO:0000313" key="2">
    <source>
        <dbReference type="EMBL" id="BAJ77099.1"/>
    </source>
</evidence>
<feature type="compositionally biased region" description="Basic and acidic residues" evidence="1">
    <location>
        <begin position="40"/>
        <end position="63"/>
    </location>
</feature>
<protein>
    <submittedName>
        <fullName evidence="2">Uncharacterized protein</fullName>
    </submittedName>
</protein>
<feature type="region of interest" description="Disordered" evidence="1">
    <location>
        <begin position="38"/>
        <end position="71"/>
    </location>
</feature>
<keyword evidence="2" id="KW-0614">Plasmid</keyword>
<dbReference type="RefSeq" id="WP_013603368.1">
    <property type="nucleotide sequence ID" value="NC_015149.1"/>
</dbReference>
<dbReference type="EMBL" id="AB615353">
    <property type="protein sequence ID" value="BAJ77099.1"/>
    <property type="molecule type" value="Genomic_DNA"/>
</dbReference>
<name>E9RJA0_BACNA</name>
<reference evidence="2" key="1">
    <citation type="journal article" date="1997" name="Proc. Natl. Acad. Sci. U.S.A.">
        <title>Experimental surgery to create subgenomes of Bacillus subtilis 168.</title>
        <authorList>
            <person name="Itaya M."/>
            <person name="Tanaka T."/>
        </authorList>
    </citation>
    <scope>NUCLEOTIDE SEQUENCE</scope>
    <source>
        <strain evidence="2">IAM 11631</strain>
        <plasmid evidence="2">pLS32</plasmid>
    </source>
</reference>
<proteinExistence type="predicted"/>
<sequence length="71" mass="8099">MPKVKFLQSAYLPSHKTVFNHNEVVEIENKDLAKSLVKNGHAEEVKETKKGKKEPKVIEKPDESQVDNNVE</sequence>
<evidence type="ECO:0000256" key="1">
    <source>
        <dbReference type="SAM" id="MobiDB-lite"/>
    </source>
</evidence>
<accession>E9RJA0</accession>